<evidence type="ECO:0000313" key="3">
    <source>
        <dbReference type="Proteomes" id="UP000268014"/>
    </source>
</evidence>
<reference evidence="2 3" key="2">
    <citation type="submission" date="2018-11" db="EMBL/GenBank/DDBJ databases">
        <authorList>
            <consortium name="Pathogen Informatics"/>
        </authorList>
    </citation>
    <scope>NUCLEOTIDE SEQUENCE [LARGE SCALE GENOMIC DNA]</scope>
    <source>
        <strain evidence="2 3">MHpl1</strain>
    </source>
</reference>
<dbReference type="EMBL" id="UZAF01017387">
    <property type="protein sequence ID" value="VDO41086.1"/>
    <property type="molecule type" value="Genomic_DNA"/>
</dbReference>
<reference evidence="4" key="1">
    <citation type="submission" date="2017-02" db="UniProtKB">
        <authorList>
            <consortium name="WormBaseParasite"/>
        </authorList>
    </citation>
    <scope>IDENTIFICATION</scope>
</reference>
<feature type="compositionally biased region" description="Basic residues" evidence="1">
    <location>
        <begin position="1"/>
        <end position="10"/>
    </location>
</feature>
<dbReference type="WBParaSite" id="HPLM_0001077501-mRNA-1">
    <property type="protein sequence ID" value="HPLM_0001077501-mRNA-1"/>
    <property type="gene ID" value="HPLM_0001077501"/>
</dbReference>
<organism evidence="4">
    <name type="scientific">Haemonchus placei</name>
    <name type="common">Barber's pole worm</name>
    <dbReference type="NCBI Taxonomy" id="6290"/>
    <lineage>
        <taxon>Eukaryota</taxon>
        <taxon>Metazoa</taxon>
        <taxon>Ecdysozoa</taxon>
        <taxon>Nematoda</taxon>
        <taxon>Chromadorea</taxon>
        <taxon>Rhabditida</taxon>
        <taxon>Rhabditina</taxon>
        <taxon>Rhabditomorpha</taxon>
        <taxon>Strongyloidea</taxon>
        <taxon>Trichostrongylidae</taxon>
        <taxon>Haemonchus</taxon>
    </lineage>
</organism>
<dbReference type="Pfam" id="PF01359">
    <property type="entry name" value="Transposase_1"/>
    <property type="match status" value="1"/>
</dbReference>
<dbReference type="InterPro" id="IPR001888">
    <property type="entry name" value="Transposase_1"/>
</dbReference>
<name>A0A0N4WII7_HAEPC</name>
<evidence type="ECO:0000313" key="2">
    <source>
        <dbReference type="EMBL" id="VDO41086.1"/>
    </source>
</evidence>
<evidence type="ECO:0000313" key="4">
    <source>
        <dbReference type="WBParaSite" id="HPLM_0001077501-mRNA-1"/>
    </source>
</evidence>
<dbReference type="AlphaFoldDB" id="A0A0N4WII7"/>
<protein>
    <submittedName>
        <fullName evidence="2 4">Uncharacterized protein</fullName>
    </submittedName>
</protein>
<feature type="region of interest" description="Disordered" evidence="1">
    <location>
        <begin position="1"/>
        <end position="23"/>
    </location>
</feature>
<accession>A0A0N4WII7</accession>
<evidence type="ECO:0000256" key="1">
    <source>
        <dbReference type="SAM" id="MobiDB-lite"/>
    </source>
</evidence>
<dbReference type="Proteomes" id="UP000268014">
    <property type="component" value="Unassembled WGS sequence"/>
</dbReference>
<keyword evidence="3" id="KW-1185">Reference proteome</keyword>
<sequence length="117" mass="13368">MAGRLSHRRRIPEPQPERAMPSDQWDSEVIVHYESLAPNFTVTTKIYFARLVRVAAALRKKREVHFSHATTPPKTLRRRPKKNSVLGMAFFDLLTALKKYGSNKLSPVLAAIESLQK</sequence>
<gene>
    <name evidence="2" type="ORF">HPLM_LOCUS10767</name>
</gene>
<proteinExistence type="predicted"/>